<dbReference type="PATRIC" id="fig|199.248.peg.904"/>
<dbReference type="PROSITE" id="PS51257">
    <property type="entry name" value="PROKAR_LIPOPROTEIN"/>
    <property type="match status" value="1"/>
</dbReference>
<gene>
    <name evidence="2" type="ORF">CCON33237_0871</name>
</gene>
<evidence type="ECO:0000313" key="2">
    <source>
        <dbReference type="EMBL" id="ALF47553.1"/>
    </source>
</evidence>
<sequence length="156" mass="17368">MKTKVIFSGITAILALALTGCGEPTTLAEICKADMGSIKHFKGEVKVYKRVNYDLEYNMETQKKELKEDGIKGYLIVDKDTKVDLEKFNVKAFAYTIPAGSVDKGTPHMYILKKYDDIGEGDKTEVLATLETLNPRCNVDGSLELKQKDTKIIAIK</sequence>
<accession>A0A0M4SH94</accession>
<dbReference type="Proteomes" id="UP000066049">
    <property type="component" value="Chromosome"/>
</dbReference>
<protein>
    <recommendedName>
        <fullName evidence="4">Lipoprotein</fullName>
    </recommendedName>
</protein>
<feature type="signal peptide" evidence="1">
    <location>
        <begin position="1"/>
        <end position="17"/>
    </location>
</feature>
<dbReference type="GeneID" id="28662547"/>
<dbReference type="EMBL" id="CP012541">
    <property type="protein sequence ID" value="ALF47553.1"/>
    <property type="molecule type" value="Genomic_DNA"/>
</dbReference>
<dbReference type="AlphaFoldDB" id="A0A0M4SH94"/>
<evidence type="ECO:0000256" key="1">
    <source>
        <dbReference type="SAM" id="SignalP"/>
    </source>
</evidence>
<keyword evidence="1" id="KW-0732">Signal</keyword>
<reference evidence="3" key="1">
    <citation type="submission" date="2015-08" db="EMBL/GenBank/DDBJ databases">
        <title>Comparative genomics of the Campylobacter concisus group.</title>
        <authorList>
            <person name="Miller W.G."/>
            <person name="Yee E."/>
            <person name="Chapman M.H."/>
            <person name="Huynh S."/>
            <person name="Bono J.L."/>
            <person name="On S.L.W."/>
            <person name="St Leger J."/>
            <person name="Foster G."/>
            <person name="Parker C.T."/>
        </authorList>
    </citation>
    <scope>NUCLEOTIDE SEQUENCE [LARGE SCALE GENOMIC DNA]</scope>
    <source>
        <strain evidence="3">ATCC 33237</strain>
    </source>
</reference>
<dbReference type="RefSeq" id="WP_054196564.1">
    <property type="nucleotide sequence ID" value="NZ_CABMKQ010000060.1"/>
</dbReference>
<name>A0A0M4SH94_9BACT</name>
<evidence type="ECO:0008006" key="4">
    <source>
        <dbReference type="Google" id="ProtNLM"/>
    </source>
</evidence>
<feature type="chain" id="PRO_5005801564" description="Lipoprotein" evidence="1">
    <location>
        <begin position="18"/>
        <end position="156"/>
    </location>
</feature>
<proteinExistence type="predicted"/>
<dbReference type="KEGG" id="ccoc:CCON33237_0871"/>
<organism evidence="2 3">
    <name type="scientific">Campylobacter concisus</name>
    <dbReference type="NCBI Taxonomy" id="199"/>
    <lineage>
        <taxon>Bacteria</taxon>
        <taxon>Pseudomonadati</taxon>
        <taxon>Campylobacterota</taxon>
        <taxon>Epsilonproteobacteria</taxon>
        <taxon>Campylobacterales</taxon>
        <taxon>Campylobacteraceae</taxon>
        <taxon>Campylobacter</taxon>
    </lineage>
</organism>
<evidence type="ECO:0000313" key="3">
    <source>
        <dbReference type="Proteomes" id="UP000066049"/>
    </source>
</evidence>